<evidence type="ECO:0000259" key="1">
    <source>
        <dbReference type="SMART" id="SM00899"/>
    </source>
</evidence>
<dbReference type="InterPro" id="IPR008988">
    <property type="entry name" value="Transcriptional_repressor_C"/>
</dbReference>
<accession>A0A1X0D113</accession>
<comment type="caution">
    <text evidence="2">The sequence shown here is derived from an EMBL/GenBank/DDBJ whole genome shotgun (WGS) entry which is preliminary data.</text>
</comment>
<gene>
    <name evidence="2" type="ORF">BST26_17810</name>
</gene>
<dbReference type="AlphaFoldDB" id="A0A1X0D113"/>
<dbReference type="SUPFAM" id="SSF50037">
    <property type="entry name" value="C-terminal domain of transcriptional repressors"/>
    <property type="match status" value="1"/>
</dbReference>
<dbReference type="Pfam" id="PF04023">
    <property type="entry name" value="FeoA"/>
    <property type="match status" value="1"/>
</dbReference>
<protein>
    <submittedName>
        <fullName evidence="2">Ferrous iron transport protein A</fullName>
    </submittedName>
</protein>
<dbReference type="InterPro" id="IPR038157">
    <property type="entry name" value="FeoA_core_dom"/>
</dbReference>
<sequence length="85" mass="9511">MSDSPLPVPITLAQLPLGGRARILGHAEDAPKDVSLRLRNLGFRAGNIVEARRRAPLNDPIMYRLLGYDMCLRNHEARHITVTEL</sequence>
<dbReference type="Proteomes" id="UP000192801">
    <property type="component" value="Unassembled WGS sequence"/>
</dbReference>
<dbReference type="OrthoDB" id="3260514at2"/>
<dbReference type="STRING" id="444597.BST26_17810"/>
<dbReference type="Gene3D" id="2.30.30.90">
    <property type="match status" value="1"/>
</dbReference>
<reference evidence="2 3" key="1">
    <citation type="submission" date="2016-12" db="EMBL/GenBank/DDBJ databases">
        <title>The new phylogeny of genus Mycobacterium.</title>
        <authorList>
            <person name="Tortoli E."/>
            <person name="Trovato A."/>
            <person name="Cirillo D.M."/>
        </authorList>
    </citation>
    <scope>NUCLEOTIDE SEQUENCE [LARGE SCALE GENOMIC DNA]</scope>
    <source>
        <strain evidence="2 3">DSM 45130</strain>
    </source>
</reference>
<dbReference type="SMART" id="SM00899">
    <property type="entry name" value="FeoA"/>
    <property type="match status" value="1"/>
</dbReference>
<feature type="domain" description="Ferrous iron transporter FeoA-like" evidence="1">
    <location>
        <begin position="10"/>
        <end position="84"/>
    </location>
</feature>
<keyword evidence="3" id="KW-1185">Reference proteome</keyword>
<proteinExistence type="predicted"/>
<dbReference type="RefSeq" id="WP_083032863.1">
    <property type="nucleotide sequence ID" value="NZ_AP022618.1"/>
</dbReference>
<evidence type="ECO:0000313" key="2">
    <source>
        <dbReference type="EMBL" id="ORA66086.1"/>
    </source>
</evidence>
<evidence type="ECO:0000313" key="3">
    <source>
        <dbReference type="Proteomes" id="UP000192801"/>
    </source>
</evidence>
<dbReference type="InterPro" id="IPR052713">
    <property type="entry name" value="FeoA"/>
</dbReference>
<dbReference type="InterPro" id="IPR007167">
    <property type="entry name" value="Fe-transptr_FeoA-like"/>
</dbReference>
<dbReference type="PANTHER" id="PTHR42954:SF2">
    <property type="entry name" value="FE(2+) TRANSPORT PROTEIN A"/>
    <property type="match status" value="1"/>
</dbReference>
<name>A0A1X0D113_9MYCO</name>
<dbReference type="GO" id="GO:0046914">
    <property type="term" value="F:transition metal ion binding"/>
    <property type="evidence" value="ECO:0007669"/>
    <property type="project" value="InterPro"/>
</dbReference>
<organism evidence="2 3">
    <name type="scientific">Mycolicibacterium insubricum</name>
    <dbReference type="NCBI Taxonomy" id="444597"/>
    <lineage>
        <taxon>Bacteria</taxon>
        <taxon>Bacillati</taxon>
        <taxon>Actinomycetota</taxon>
        <taxon>Actinomycetes</taxon>
        <taxon>Mycobacteriales</taxon>
        <taxon>Mycobacteriaceae</taxon>
        <taxon>Mycolicibacterium</taxon>
    </lineage>
</organism>
<dbReference type="EMBL" id="MVHS01000055">
    <property type="protein sequence ID" value="ORA66086.1"/>
    <property type="molecule type" value="Genomic_DNA"/>
</dbReference>
<dbReference type="PANTHER" id="PTHR42954">
    <property type="entry name" value="FE(2+) TRANSPORT PROTEIN A"/>
    <property type="match status" value="1"/>
</dbReference>